<sequence>MCFNLYISEFMHPDIIDIQNFIAARGIIIWLGKGVSIDKNLTPVTLKINNNTYTIHVLDEYEDLNYYNPVLNFVIVFRTLVTLNESEDFLVWCKQEGLNPDNHKLLDYYKDICNTINDINSCFSNNEIDYFVSDLDFQLNAGVMQFLRR</sequence>
<comment type="caution">
    <text evidence="1">The sequence shown here is derived from an EMBL/GenBank/DDBJ whole genome shotgun (WGS) entry which is preliminary data.</text>
</comment>
<protein>
    <submittedName>
        <fullName evidence="1">Uncharacterized protein</fullName>
    </submittedName>
</protein>
<dbReference type="RefSeq" id="WP_303305335.1">
    <property type="nucleotide sequence ID" value="NZ_JAUOEO010000001.1"/>
</dbReference>
<accession>A0ABU7XQH6</accession>
<gene>
    <name evidence="1" type="ORF">N1F79_07560</name>
</gene>
<proteinExistence type="predicted"/>
<dbReference type="Proteomes" id="UP001337305">
    <property type="component" value="Unassembled WGS sequence"/>
</dbReference>
<reference evidence="1 2" key="1">
    <citation type="submission" date="2022-09" db="EMBL/GenBank/DDBJ databases">
        <title>Genome sequencing of Flavivirga sp. MEBiC05379.</title>
        <authorList>
            <person name="Oh H.-M."/>
            <person name="Kwon K.K."/>
            <person name="Park M.J."/>
            <person name="Yang S.-H."/>
        </authorList>
    </citation>
    <scope>NUCLEOTIDE SEQUENCE [LARGE SCALE GENOMIC DNA]</scope>
    <source>
        <strain evidence="1 2">MEBiC05379</strain>
    </source>
</reference>
<keyword evidence="2" id="KW-1185">Reference proteome</keyword>
<evidence type="ECO:0000313" key="2">
    <source>
        <dbReference type="Proteomes" id="UP001337305"/>
    </source>
</evidence>
<dbReference type="EMBL" id="JAODOP010000004">
    <property type="protein sequence ID" value="MEF3832982.1"/>
    <property type="molecule type" value="Genomic_DNA"/>
</dbReference>
<evidence type="ECO:0000313" key="1">
    <source>
        <dbReference type="EMBL" id="MEF3832982.1"/>
    </source>
</evidence>
<name>A0ABU7XQH6_9FLAO</name>
<organism evidence="1 2">
    <name type="scientific">Flavivirga spongiicola</name>
    <dbReference type="NCBI Taxonomy" id="421621"/>
    <lineage>
        <taxon>Bacteria</taxon>
        <taxon>Pseudomonadati</taxon>
        <taxon>Bacteroidota</taxon>
        <taxon>Flavobacteriia</taxon>
        <taxon>Flavobacteriales</taxon>
        <taxon>Flavobacteriaceae</taxon>
        <taxon>Flavivirga</taxon>
    </lineage>
</organism>